<evidence type="ECO:0000313" key="11">
    <source>
        <dbReference type="EMBL" id="GFZ20809.1"/>
    </source>
</evidence>
<keyword evidence="5" id="KW-0732">Signal</keyword>
<dbReference type="PANTHER" id="PTHR48052:SF8">
    <property type="entry name" value="LRR RECEPTOR-LIKE SERINE_THREONINE-PROTEIN KINASE FLS2"/>
    <property type="match status" value="1"/>
</dbReference>
<reference evidence="11 12" key="1">
    <citation type="submission" date="2019-07" db="EMBL/GenBank/DDBJ databases">
        <title>De Novo Assembly of kiwifruit Actinidia rufa.</title>
        <authorList>
            <person name="Sugita-Konishi S."/>
            <person name="Sato K."/>
            <person name="Mori E."/>
            <person name="Abe Y."/>
            <person name="Kisaki G."/>
            <person name="Hamano K."/>
            <person name="Suezawa K."/>
            <person name="Otani M."/>
            <person name="Fukuda T."/>
            <person name="Manabe T."/>
            <person name="Gomi K."/>
            <person name="Tabuchi M."/>
            <person name="Akimitsu K."/>
            <person name="Kataoka I."/>
        </authorList>
    </citation>
    <scope>NUCLEOTIDE SEQUENCE [LARGE SCALE GENOMIC DNA]</scope>
    <source>
        <strain evidence="12">cv. Fuchu</strain>
    </source>
</reference>
<keyword evidence="4" id="KW-0812">Transmembrane</keyword>
<dbReference type="Proteomes" id="UP000585474">
    <property type="component" value="Unassembled WGS sequence"/>
</dbReference>
<feature type="compositionally biased region" description="Low complexity" evidence="10">
    <location>
        <begin position="15"/>
        <end position="24"/>
    </location>
</feature>
<dbReference type="OrthoDB" id="637646at2759"/>
<evidence type="ECO:0000256" key="1">
    <source>
        <dbReference type="ARBA" id="ARBA00004251"/>
    </source>
</evidence>
<comment type="subcellular location">
    <subcellularLocation>
        <location evidence="1">Cell membrane</location>
        <topology evidence="1">Single-pass type I membrane protein</topology>
    </subcellularLocation>
</comment>
<dbReference type="PANTHER" id="PTHR48052">
    <property type="entry name" value="UNNAMED PRODUCT"/>
    <property type="match status" value="1"/>
</dbReference>
<evidence type="ECO:0000256" key="2">
    <source>
        <dbReference type="ARBA" id="ARBA00009592"/>
    </source>
</evidence>
<feature type="region of interest" description="Disordered" evidence="10">
    <location>
        <begin position="1"/>
        <end position="30"/>
    </location>
</feature>
<dbReference type="Pfam" id="PF00560">
    <property type="entry name" value="LRR_1"/>
    <property type="match status" value="1"/>
</dbReference>
<evidence type="ECO:0000256" key="10">
    <source>
        <dbReference type="SAM" id="MobiDB-lite"/>
    </source>
</evidence>
<protein>
    <submittedName>
        <fullName evidence="11">Uncharacterized protein</fullName>
    </submittedName>
</protein>
<comment type="caution">
    <text evidence="11">The sequence shown here is derived from an EMBL/GenBank/DDBJ whole genome shotgun (WGS) entry which is preliminary data.</text>
</comment>
<gene>
    <name evidence="11" type="ORF">Acr_28g0015140</name>
</gene>
<organism evidence="11 12">
    <name type="scientific">Actinidia rufa</name>
    <dbReference type="NCBI Taxonomy" id="165716"/>
    <lineage>
        <taxon>Eukaryota</taxon>
        <taxon>Viridiplantae</taxon>
        <taxon>Streptophyta</taxon>
        <taxon>Embryophyta</taxon>
        <taxon>Tracheophyta</taxon>
        <taxon>Spermatophyta</taxon>
        <taxon>Magnoliopsida</taxon>
        <taxon>eudicotyledons</taxon>
        <taxon>Gunneridae</taxon>
        <taxon>Pentapetalae</taxon>
        <taxon>asterids</taxon>
        <taxon>Ericales</taxon>
        <taxon>Actinidiaceae</taxon>
        <taxon>Actinidia</taxon>
    </lineage>
</organism>
<evidence type="ECO:0000256" key="6">
    <source>
        <dbReference type="ARBA" id="ARBA00022989"/>
    </source>
</evidence>
<keyword evidence="7" id="KW-0472">Membrane</keyword>
<keyword evidence="3" id="KW-1003">Cell membrane</keyword>
<dbReference type="AlphaFoldDB" id="A0A7J0HCM2"/>
<evidence type="ECO:0000256" key="7">
    <source>
        <dbReference type="ARBA" id="ARBA00023136"/>
    </source>
</evidence>
<evidence type="ECO:0000256" key="4">
    <source>
        <dbReference type="ARBA" id="ARBA00022692"/>
    </source>
</evidence>
<dbReference type="InterPro" id="IPR032675">
    <property type="entry name" value="LRR_dom_sf"/>
</dbReference>
<evidence type="ECO:0000313" key="12">
    <source>
        <dbReference type="Proteomes" id="UP000585474"/>
    </source>
</evidence>
<dbReference type="GO" id="GO:0005886">
    <property type="term" value="C:plasma membrane"/>
    <property type="evidence" value="ECO:0007669"/>
    <property type="project" value="UniProtKB-SubCell"/>
</dbReference>
<dbReference type="EMBL" id="BJWL01000028">
    <property type="protein sequence ID" value="GFZ20809.1"/>
    <property type="molecule type" value="Genomic_DNA"/>
</dbReference>
<proteinExistence type="inferred from homology"/>
<keyword evidence="6" id="KW-1133">Transmembrane helix</keyword>
<accession>A0A7J0HCM2</accession>
<name>A0A7J0HCM2_9ERIC</name>
<keyword evidence="8" id="KW-0675">Receptor</keyword>
<dbReference type="Gene3D" id="3.80.10.10">
    <property type="entry name" value="Ribonuclease Inhibitor"/>
    <property type="match status" value="1"/>
</dbReference>
<dbReference type="SUPFAM" id="SSF52058">
    <property type="entry name" value="L domain-like"/>
    <property type="match status" value="1"/>
</dbReference>
<evidence type="ECO:0000256" key="9">
    <source>
        <dbReference type="ARBA" id="ARBA00023180"/>
    </source>
</evidence>
<evidence type="ECO:0000256" key="3">
    <source>
        <dbReference type="ARBA" id="ARBA00022475"/>
    </source>
</evidence>
<dbReference type="InterPro" id="IPR001611">
    <property type="entry name" value="Leu-rich_rpt"/>
</dbReference>
<evidence type="ECO:0000256" key="5">
    <source>
        <dbReference type="ARBA" id="ARBA00022729"/>
    </source>
</evidence>
<keyword evidence="12" id="KW-1185">Reference proteome</keyword>
<sequence>MGISPSCSKSPFGRTNSTGNSSSGDASERTISTGPEQQFILSGDSKQDWKFVKHYHLGLEQDLFHRWDPTIDTEDEQVGSPSARNNMLRGEILSWLFNIKALRYLFLGRNKLAWNNNVKIVPKCMLSRLSLLLCGLAGEIPEWISTQKTPDFLDLSENNLERNFTDWLAEMEVGSTILSDNKFSGSLPIRLFQSLSLSFLALSRNNFSGELPENIGDANEIMILMLAGNTYSWPIPVPVPIFTAGYCWTSQEIDFLATHSRFSALMPCSPFVDFSYNEFSGEIPVTFSQETQILAL</sequence>
<comment type="similarity">
    <text evidence="2">Belongs to the RLP family.</text>
</comment>
<keyword evidence="9" id="KW-0325">Glycoprotein</keyword>
<evidence type="ECO:0000256" key="8">
    <source>
        <dbReference type="ARBA" id="ARBA00023170"/>
    </source>
</evidence>